<dbReference type="InterPro" id="IPR007803">
    <property type="entry name" value="Asp/Arg/Pro-Hydrxlase"/>
</dbReference>
<dbReference type="GO" id="GO:0016020">
    <property type="term" value="C:membrane"/>
    <property type="evidence" value="ECO:0007669"/>
    <property type="project" value="TreeGrafter"/>
</dbReference>
<dbReference type="GO" id="GO:0051213">
    <property type="term" value="F:dioxygenase activity"/>
    <property type="evidence" value="ECO:0007669"/>
    <property type="project" value="UniProtKB-KW"/>
</dbReference>
<proteinExistence type="inferred from homology"/>
<dbReference type="EMBL" id="FOAP01000001">
    <property type="protein sequence ID" value="SEK50189.1"/>
    <property type="molecule type" value="Genomic_DNA"/>
</dbReference>
<keyword evidence="6" id="KW-1185">Reference proteome</keyword>
<dbReference type="SUPFAM" id="SSF51197">
    <property type="entry name" value="Clavaminate synthase-like"/>
    <property type="match status" value="1"/>
</dbReference>
<dbReference type="AlphaFoldDB" id="A0A1H7HIU5"/>
<feature type="domain" description="Aspartyl/asparaginy/proline hydroxylase" evidence="4">
    <location>
        <begin position="90"/>
        <end position="243"/>
    </location>
</feature>
<name>A0A1H7HIU5_STIAU</name>
<accession>A0A1H7HIU5</accession>
<sequence>MPDAATQQVLIQVHHALVQLARQGGYIDAVMQAGSELDRLKTYLEVWEGRRSAPPPRPGQAPVLFPPFPGLEERPWRDPAEVPEAAALERHFPAVLQDLERLEQADLVNYSTGIVQGGQWSVLPIYLAGERVDRLFRPELALDATAAAVESLAGQCAAFPLSDVLFSAHTPGTRLTPHCSWDGFRMRLHLGLTIPPGCGIRVGTESRTWEPGRVLAFHDSFEHETWNTGERRRVVLIADCWHPGLTVPEREALLALTRKFEVRRILALLRIPDSMEAPLMARFAEAERDDPLLQRFWRT</sequence>
<evidence type="ECO:0000259" key="4">
    <source>
        <dbReference type="Pfam" id="PF05118"/>
    </source>
</evidence>
<dbReference type="RefSeq" id="WP_075004928.1">
    <property type="nucleotide sequence ID" value="NZ_FOAP01000001.1"/>
</dbReference>
<keyword evidence="2" id="KW-0223">Dioxygenase</keyword>
<dbReference type="InterPro" id="IPR051821">
    <property type="entry name" value="Asp/Asn_beta-hydroxylase"/>
</dbReference>
<evidence type="ECO:0000256" key="3">
    <source>
        <dbReference type="ARBA" id="ARBA00023002"/>
    </source>
</evidence>
<dbReference type="Proteomes" id="UP000182719">
    <property type="component" value="Unassembled WGS sequence"/>
</dbReference>
<dbReference type="Gene3D" id="2.60.120.330">
    <property type="entry name" value="B-lactam Antibiotic, Isopenicillin N Synthase, Chain"/>
    <property type="match status" value="1"/>
</dbReference>
<evidence type="ECO:0000256" key="2">
    <source>
        <dbReference type="ARBA" id="ARBA00022964"/>
    </source>
</evidence>
<dbReference type="PANTHER" id="PTHR46332:SF5">
    <property type="entry name" value="ASPARTATE BETA-HYDROXYLASE DOMAIN CONTAINING 2"/>
    <property type="match status" value="1"/>
</dbReference>
<keyword evidence="3" id="KW-0560">Oxidoreductase</keyword>
<evidence type="ECO:0000256" key="1">
    <source>
        <dbReference type="ARBA" id="ARBA00007730"/>
    </source>
</evidence>
<reference evidence="6" key="1">
    <citation type="submission" date="2016-10" db="EMBL/GenBank/DDBJ databases">
        <authorList>
            <person name="Varghese N."/>
            <person name="Submissions S."/>
        </authorList>
    </citation>
    <scope>NUCLEOTIDE SEQUENCE [LARGE SCALE GENOMIC DNA]</scope>
    <source>
        <strain evidence="6">DSM 17044</strain>
    </source>
</reference>
<dbReference type="InterPro" id="IPR027443">
    <property type="entry name" value="IPNS-like_sf"/>
</dbReference>
<dbReference type="OrthoDB" id="21665at2"/>
<dbReference type="PANTHER" id="PTHR46332">
    <property type="entry name" value="ASPARTATE BETA-HYDROXYLASE DOMAIN-CONTAINING PROTEIN 2"/>
    <property type="match status" value="1"/>
</dbReference>
<evidence type="ECO:0000313" key="5">
    <source>
        <dbReference type="EMBL" id="SEK50189.1"/>
    </source>
</evidence>
<protein>
    <submittedName>
        <fullName evidence="5">Aspartyl/Asparaginyl beta-hydroxylase</fullName>
    </submittedName>
</protein>
<dbReference type="Pfam" id="PF05118">
    <property type="entry name" value="Asp_Arg_Hydrox"/>
    <property type="match status" value="1"/>
</dbReference>
<organism evidence="5 6">
    <name type="scientific">Stigmatella aurantiaca</name>
    <dbReference type="NCBI Taxonomy" id="41"/>
    <lineage>
        <taxon>Bacteria</taxon>
        <taxon>Pseudomonadati</taxon>
        <taxon>Myxococcota</taxon>
        <taxon>Myxococcia</taxon>
        <taxon>Myxococcales</taxon>
        <taxon>Cystobacterineae</taxon>
        <taxon>Archangiaceae</taxon>
        <taxon>Stigmatella</taxon>
    </lineage>
</organism>
<comment type="similarity">
    <text evidence="1">Belongs to the aspartyl/asparaginyl beta-hydroxylase family.</text>
</comment>
<evidence type="ECO:0000313" key="6">
    <source>
        <dbReference type="Proteomes" id="UP000182719"/>
    </source>
</evidence>
<gene>
    <name evidence="5" type="ORF">SAMN05444354_101730</name>
</gene>